<sequence>MIDEQWRSARRVLLIRLDNLGDVLLMTPAFHAIKAALPEASLTLLASSVGSQIGLLDPDIDDVIVYQAPWMDPWHKLPQDSQREQQMIALLKERHFDAAIIFGSFHQSALPAAYLCYLADIPLRAAASIDGPGSLLTTRHKHPERMMHEVERGLDLVGALGIPAAEPELVLKTPPAARESMMDLLAAPDLSAHTPLIVVHPGCSMPARTYPWEMYAQVINLLVEQLGAFVAVTGAEHERELVDTVLLRVQPKHRASTVALAGTLPFPELCALLEMADLTITNNTGPMHISAAVKTSVVALFALTNPPEQWGPWHVPNRVLYHDVACRICYSRICPHQHECLRMVSPEMVIQAASELLKETDQHNTTLAPQERAEPIMMLASEEALS</sequence>
<dbReference type="EMBL" id="BNJK01000001">
    <property type="protein sequence ID" value="GHO94697.1"/>
    <property type="molecule type" value="Genomic_DNA"/>
</dbReference>
<dbReference type="InterPro" id="IPR051199">
    <property type="entry name" value="LPS_LOS_Heptosyltrfase"/>
</dbReference>
<reference evidence="3" key="1">
    <citation type="submission" date="2020-10" db="EMBL/GenBank/DDBJ databases">
        <title>Taxonomic study of unclassified bacteria belonging to the class Ktedonobacteria.</title>
        <authorList>
            <person name="Yabe S."/>
            <person name="Wang C.M."/>
            <person name="Zheng Y."/>
            <person name="Sakai Y."/>
            <person name="Cavaletti L."/>
            <person name="Monciardini P."/>
            <person name="Donadio S."/>
        </authorList>
    </citation>
    <scope>NUCLEOTIDE SEQUENCE</scope>
    <source>
        <strain evidence="3">ID150040</strain>
    </source>
</reference>
<dbReference type="RefSeq" id="WP_220205411.1">
    <property type="nucleotide sequence ID" value="NZ_BNJK01000001.1"/>
</dbReference>
<evidence type="ECO:0000256" key="1">
    <source>
        <dbReference type="ARBA" id="ARBA00022676"/>
    </source>
</evidence>
<comment type="caution">
    <text evidence="3">The sequence shown here is derived from an EMBL/GenBank/DDBJ whole genome shotgun (WGS) entry which is preliminary data.</text>
</comment>
<proteinExistence type="predicted"/>
<dbReference type="PANTHER" id="PTHR30160">
    <property type="entry name" value="TETRAACYLDISACCHARIDE 4'-KINASE-RELATED"/>
    <property type="match status" value="1"/>
</dbReference>
<evidence type="ECO:0000313" key="3">
    <source>
        <dbReference type="EMBL" id="GHO94697.1"/>
    </source>
</evidence>
<dbReference type="Proteomes" id="UP000597444">
    <property type="component" value="Unassembled WGS sequence"/>
</dbReference>
<keyword evidence="2 3" id="KW-0808">Transferase</keyword>
<keyword evidence="4" id="KW-1185">Reference proteome</keyword>
<dbReference type="Pfam" id="PF01075">
    <property type="entry name" value="Glyco_transf_9"/>
    <property type="match status" value="1"/>
</dbReference>
<name>A0A8J3N523_9CHLR</name>
<dbReference type="GO" id="GO:0008713">
    <property type="term" value="F:ADP-heptose-lipopolysaccharide heptosyltransferase activity"/>
    <property type="evidence" value="ECO:0007669"/>
    <property type="project" value="TreeGrafter"/>
</dbReference>
<protein>
    <submittedName>
        <fullName evidence="3">Glycosyl transferase</fullName>
    </submittedName>
</protein>
<dbReference type="PANTHER" id="PTHR30160:SF1">
    <property type="entry name" value="LIPOPOLYSACCHARIDE 1,2-N-ACETYLGLUCOSAMINETRANSFERASE-RELATED"/>
    <property type="match status" value="1"/>
</dbReference>
<dbReference type="AlphaFoldDB" id="A0A8J3N523"/>
<dbReference type="GO" id="GO:0009244">
    <property type="term" value="P:lipopolysaccharide core region biosynthetic process"/>
    <property type="evidence" value="ECO:0007669"/>
    <property type="project" value="TreeGrafter"/>
</dbReference>
<dbReference type="Gene3D" id="3.40.50.2000">
    <property type="entry name" value="Glycogen Phosphorylase B"/>
    <property type="match status" value="2"/>
</dbReference>
<dbReference type="CDD" id="cd03789">
    <property type="entry name" value="GT9_LPS_heptosyltransferase"/>
    <property type="match status" value="1"/>
</dbReference>
<dbReference type="SUPFAM" id="SSF53756">
    <property type="entry name" value="UDP-Glycosyltransferase/glycogen phosphorylase"/>
    <property type="match status" value="1"/>
</dbReference>
<keyword evidence="1" id="KW-0328">Glycosyltransferase</keyword>
<evidence type="ECO:0000313" key="4">
    <source>
        <dbReference type="Proteomes" id="UP000597444"/>
    </source>
</evidence>
<accession>A0A8J3N523</accession>
<gene>
    <name evidence="3" type="ORF">KSF_047450</name>
</gene>
<dbReference type="InterPro" id="IPR002201">
    <property type="entry name" value="Glyco_trans_9"/>
</dbReference>
<organism evidence="3 4">
    <name type="scientific">Reticulibacter mediterranei</name>
    <dbReference type="NCBI Taxonomy" id="2778369"/>
    <lineage>
        <taxon>Bacteria</taxon>
        <taxon>Bacillati</taxon>
        <taxon>Chloroflexota</taxon>
        <taxon>Ktedonobacteria</taxon>
        <taxon>Ktedonobacterales</taxon>
        <taxon>Reticulibacteraceae</taxon>
        <taxon>Reticulibacter</taxon>
    </lineage>
</organism>
<evidence type="ECO:0000256" key="2">
    <source>
        <dbReference type="ARBA" id="ARBA00022679"/>
    </source>
</evidence>
<dbReference type="GO" id="GO:0005829">
    <property type="term" value="C:cytosol"/>
    <property type="evidence" value="ECO:0007669"/>
    <property type="project" value="TreeGrafter"/>
</dbReference>